<keyword evidence="1" id="KW-0472">Membrane</keyword>
<feature type="transmembrane region" description="Helical" evidence="1">
    <location>
        <begin position="108"/>
        <end position="129"/>
    </location>
</feature>
<keyword evidence="1" id="KW-1133">Transmembrane helix</keyword>
<comment type="caution">
    <text evidence="2">The sequence shown here is derived from an EMBL/GenBank/DDBJ whole genome shotgun (WGS) entry which is preliminary data.</text>
</comment>
<organism evidence="2 3">
    <name type="scientific">Stylosanthes scabra</name>
    <dbReference type="NCBI Taxonomy" id="79078"/>
    <lineage>
        <taxon>Eukaryota</taxon>
        <taxon>Viridiplantae</taxon>
        <taxon>Streptophyta</taxon>
        <taxon>Embryophyta</taxon>
        <taxon>Tracheophyta</taxon>
        <taxon>Spermatophyta</taxon>
        <taxon>Magnoliopsida</taxon>
        <taxon>eudicotyledons</taxon>
        <taxon>Gunneridae</taxon>
        <taxon>Pentapetalae</taxon>
        <taxon>rosids</taxon>
        <taxon>fabids</taxon>
        <taxon>Fabales</taxon>
        <taxon>Fabaceae</taxon>
        <taxon>Papilionoideae</taxon>
        <taxon>50 kb inversion clade</taxon>
        <taxon>dalbergioids sensu lato</taxon>
        <taxon>Dalbergieae</taxon>
        <taxon>Pterocarpus clade</taxon>
        <taxon>Stylosanthes</taxon>
    </lineage>
</organism>
<keyword evidence="1" id="KW-0812">Transmembrane</keyword>
<accession>A0ABU6V5J4</accession>
<evidence type="ECO:0000313" key="2">
    <source>
        <dbReference type="EMBL" id="MED6168922.1"/>
    </source>
</evidence>
<reference evidence="2 3" key="1">
    <citation type="journal article" date="2023" name="Plants (Basel)">
        <title>Bridging the Gap: Combining Genomics and Transcriptomics Approaches to Understand Stylosanthes scabra, an Orphan Legume from the Brazilian Caatinga.</title>
        <authorList>
            <person name="Ferreira-Neto J.R.C."/>
            <person name="da Silva M.D."/>
            <person name="Binneck E."/>
            <person name="de Melo N.F."/>
            <person name="da Silva R.H."/>
            <person name="de Melo A.L.T.M."/>
            <person name="Pandolfi V."/>
            <person name="Bustamante F.O."/>
            <person name="Brasileiro-Vidal A.C."/>
            <person name="Benko-Iseppon A.M."/>
        </authorList>
    </citation>
    <scope>NUCLEOTIDE SEQUENCE [LARGE SCALE GENOMIC DNA]</scope>
    <source>
        <tissue evidence="2">Leaves</tissue>
    </source>
</reference>
<keyword evidence="3" id="KW-1185">Reference proteome</keyword>
<protein>
    <submittedName>
        <fullName evidence="2">Uncharacterized protein</fullName>
    </submittedName>
</protein>
<evidence type="ECO:0000256" key="1">
    <source>
        <dbReference type="SAM" id="Phobius"/>
    </source>
</evidence>
<sequence length="148" mass="16406">MMLMLAKVNLKKGDKDSWLWEHDKKGVFSVNSFFNNLHDRNQGFRIKHVHGADPDQIRRSEPTQIAHSLIISTHHHHNIVLPRAVAVAASTLALSPPQGSPLFPRCSCLLIVAIVFVIAVAAVFVFAAICAARCRIDPQSDHRIGSED</sequence>
<gene>
    <name evidence="2" type="ORF">PIB30_016207</name>
</gene>
<dbReference type="Proteomes" id="UP001341840">
    <property type="component" value="Unassembled WGS sequence"/>
</dbReference>
<evidence type="ECO:0000313" key="3">
    <source>
        <dbReference type="Proteomes" id="UP001341840"/>
    </source>
</evidence>
<name>A0ABU6V5J4_9FABA</name>
<dbReference type="EMBL" id="JASCZI010151080">
    <property type="protein sequence ID" value="MED6168922.1"/>
    <property type="molecule type" value="Genomic_DNA"/>
</dbReference>
<proteinExistence type="predicted"/>